<dbReference type="HOGENOM" id="CLU_067676_7_1_11"/>
<gene>
    <name evidence="4" type="ORF">HMPREF9336_00321</name>
</gene>
<dbReference type="GO" id="GO:0032259">
    <property type="term" value="P:methylation"/>
    <property type="evidence" value="ECO:0007669"/>
    <property type="project" value="UniProtKB-KW"/>
</dbReference>
<accession>E5XLF2</accession>
<evidence type="ECO:0000256" key="1">
    <source>
        <dbReference type="ARBA" id="ARBA00022603"/>
    </source>
</evidence>
<proteinExistence type="predicted"/>
<dbReference type="PANTHER" id="PTHR43167:SF1">
    <property type="entry name" value="PUTATIVE (AFU_ORTHOLOGUE AFUA_6G01830)-RELATED"/>
    <property type="match status" value="1"/>
</dbReference>
<evidence type="ECO:0000313" key="4">
    <source>
        <dbReference type="EMBL" id="EFV14798.1"/>
    </source>
</evidence>
<evidence type="ECO:0000256" key="3">
    <source>
        <dbReference type="ARBA" id="ARBA00022691"/>
    </source>
</evidence>
<keyword evidence="2" id="KW-0808">Transferase</keyword>
<evidence type="ECO:0000313" key="5">
    <source>
        <dbReference type="Proteomes" id="UP000004816"/>
    </source>
</evidence>
<organism evidence="4 5">
    <name type="scientific">Segniliparus rugosus (strain ATCC BAA-974 / DSM 45345 / CCUG 50838 / CIP 108380 / JCM 13579 / CDC 945)</name>
    <dbReference type="NCBI Taxonomy" id="679197"/>
    <lineage>
        <taxon>Bacteria</taxon>
        <taxon>Bacillati</taxon>
        <taxon>Actinomycetota</taxon>
        <taxon>Actinomycetes</taxon>
        <taxon>Mycobacteriales</taxon>
        <taxon>Segniliparaceae</taxon>
        <taxon>Segniliparus</taxon>
    </lineage>
</organism>
<dbReference type="InterPro" id="IPR029063">
    <property type="entry name" value="SAM-dependent_MTases_sf"/>
</dbReference>
<comment type="caution">
    <text evidence="4">The sequence shown here is derived from an EMBL/GenBank/DDBJ whole genome shotgun (WGS) entry which is preliminary data.</text>
</comment>
<reference evidence="4 5" key="1">
    <citation type="journal article" date="2011" name="Stand. Genomic Sci.">
        <title>High quality draft genome sequence of Segniliparus rugosus CDC 945(T)= (ATCC BAA-974(T)).</title>
        <authorList>
            <person name="Earl A.M."/>
            <person name="Desjardins C.A."/>
            <person name="Fitzgerald M.G."/>
            <person name="Arachchi H.M."/>
            <person name="Zeng Q."/>
            <person name="Mehta T."/>
            <person name="Griggs A."/>
            <person name="Birren B.W."/>
            <person name="Toney N.C."/>
            <person name="Carr J."/>
            <person name="Posey J."/>
            <person name="Butler W.R."/>
        </authorList>
    </citation>
    <scope>NUCLEOTIDE SEQUENCE [LARGE SCALE GENOMIC DNA]</scope>
    <source>
        <strain evidence="5">ATCC BAA-974 / DSM 45345 / CCUG 50838 / CIP 108380 / JCM 13579 / CDC 945</strain>
    </source>
</reference>
<evidence type="ECO:0000256" key="2">
    <source>
        <dbReference type="ARBA" id="ARBA00022679"/>
    </source>
</evidence>
<dbReference type="Gene3D" id="3.40.50.150">
    <property type="entry name" value="Vaccinia Virus protein VP39"/>
    <property type="match status" value="1"/>
</dbReference>
<keyword evidence="1" id="KW-0489">Methyltransferase</keyword>
<dbReference type="eggNOG" id="COG4122">
    <property type="taxonomic scope" value="Bacteria"/>
</dbReference>
<name>E5XLF2_SEGRC</name>
<dbReference type="EMBL" id="ACZI02000003">
    <property type="protein sequence ID" value="EFV14798.1"/>
    <property type="molecule type" value="Genomic_DNA"/>
</dbReference>
<dbReference type="RefSeq" id="WP_007467195.1">
    <property type="nucleotide sequence ID" value="NZ_KI391954.1"/>
</dbReference>
<dbReference type="PANTHER" id="PTHR43167">
    <property type="entry name" value="PUTATIVE (AFU_ORTHOLOGUE AFUA_6G01830)-RELATED"/>
    <property type="match status" value="1"/>
</dbReference>
<dbReference type="CDD" id="cd02440">
    <property type="entry name" value="AdoMet_MTases"/>
    <property type="match status" value="1"/>
</dbReference>
<evidence type="ECO:0008006" key="6">
    <source>
        <dbReference type="Google" id="ProtNLM"/>
    </source>
</evidence>
<dbReference type="GO" id="GO:0008171">
    <property type="term" value="F:O-methyltransferase activity"/>
    <property type="evidence" value="ECO:0007669"/>
    <property type="project" value="InterPro"/>
</dbReference>
<keyword evidence="5" id="KW-1185">Reference proteome</keyword>
<protein>
    <recommendedName>
        <fullName evidence="6">Methyltransferase</fullName>
    </recommendedName>
</protein>
<keyword evidence="3" id="KW-0949">S-adenosyl-L-methionine</keyword>
<dbReference type="STRING" id="679197.HMPREF9336_00321"/>
<dbReference type="PROSITE" id="PS51682">
    <property type="entry name" value="SAM_OMT_I"/>
    <property type="match status" value="1"/>
</dbReference>
<dbReference type="SUPFAM" id="SSF53335">
    <property type="entry name" value="S-adenosyl-L-methionine-dependent methyltransferases"/>
    <property type="match status" value="1"/>
</dbReference>
<dbReference type="AlphaFoldDB" id="E5XLF2"/>
<dbReference type="Pfam" id="PF13578">
    <property type="entry name" value="Methyltransf_24"/>
    <property type="match status" value="1"/>
</dbReference>
<dbReference type="OrthoDB" id="9799672at2"/>
<dbReference type="Proteomes" id="UP000004816">
    <property type="component" value="Unassembled WGS sequence"/>
</dbReference>
<dbReference type="InterPro" id="IPR002935">
    <property type="entry name" value="SAM_O-MeTrfase"/>
</dbReference>
<sequence>MANTLQDPRVVAALDRMYTASAEQLAHFRSGGAQFPDLQSSRSVHERSEAASDIYMPVTPQTGNLLYSLVRAARPTIVVEFGMSFGISALHLAAAVRDNGVGRVVTTELSEKKIAASRAVFAETGLDDLITIFEGDATQTLSDLAGRVDFLLLDGWKDLYLPVLRLLEPQLAPGALIVADNTEHQGLEPYLEHVRDPANGYVSSNFVVRGEDGIEISSRAV</sequence>